<dbReference type="Proteomes" id="UP001595843">
    <property type="component" value="Unassembled WGS sequence"/>
</dbReference>
<keyword evidence="4" id="KW-1185">Reference proteome</keyword>
<dbReference type="InterPro" id="IPR011330">
    <property type="entry name" value="Glyco_hydro/deAcase_b/a-brl"/>
</dbReference>
<feature type="signal peptide" evidence="1">
    <location>
        <begin position="1"/>
        <end position="29"/>
    </location>
</feature>
<dbReference type="PROSITE" id="PS51677">
    <property type="entry name" value="NODB"/>
    <property type="match status" value="1"/>
</dbReference>
<accession>A0ABV8JGL0</accession>
<dbReference type="PANTHER" id="PTHR10587">
    <property type="entry name" value="GLYCOSYL TRANSFERASE-RELATED"/>
    <property type="match status" value="1"/>
</dbReference>
<dbReference type="Gene3D" id="3.20.20.370">
    <property type="entry name" value="Glycoside hydrolase/deacetylase"/>
    <property type="match status" value="1"/>
</dbReference>
<dbReference type="PANTHER" id="PTHR10587:SF80">
    <property type="entry name" value="CHITOOLIGOSACCHARIDE DEACETYLASE"/>
    <property type="match status" value="1"/>
</dbReference>
<comment type="caution">
    <text evidence="3">The sequence shown here is derived from an EMBL/GenBank/DDBJ whole genome shotgun (WGS) entry which is preliminary data.</text>
</comment>
<evidence type="ECO:0000259" key="2">
    <source>
        <dbReference type="PROSITE" id="PS51677"/>
    </source>
</evidence>
<dbReference type="InterPro" id="IPR002509">
    <property type="entry name" value="NODB_dom"/>
</dbReference>
<sequence>MKRRRLKKRWMFPVVLLVWMTIHSSSVTAYVEAVKEGEARPVFSEEDPLKERIEQGSKVRDKKPIDARMDRVWKAIPGYNGLVVDREETYRLARKNGSEKPIHWVYSEVPPKVKLEDLGLSPIYRGNPEKPMASLMINVAWGTEYLPQMLAILDREKVSATFFLDGSWLAKHQDIARGLIKKGHEVGNHAYTHPMMSSLSRERIRGEISRTEKLIRQLGIRSSFFAPPAGDFNQATLEEANRLGMKTVLWTVDTVDWRESSTPEWMVSRVRQGVDNGILILMHPTGRTVQALPQIIRTIENEGIKLGTVSELLSSKRVDHVEPGSSF</sequence>
<dbReference type="EMBL" id="JBHSAP010000018">
    <property type="protein sequence ID" value="MFC4077881.1"/>
    <property type="molecule type" value="Genomic_DNA"/>
</dbReference>
<name>A0ABV8JGL0_9BACL</name>
<dbReference type="SUPFAM" id="SSF88713">
    <property type="entry name" value="Glycoside hydrolase/deacetylase"/>
    <property type="match status" value="1"/>
</dbReference>
<organism evidence="3 4">
    <name type="scientific">Salinithrix halophila</name>
    <dbReference type="NCBI Taxonomy" id="1485204"/>
    <lineage>
        <taxon>Bacteria</taxon>
        <taxon>Bacillati</taxon>
        <taxon>Bacillota</taxon>
        <taxon>Bacilli</taxon>
        <taxon>Bacillales</taxon>
        <taxon>Thermoactinomycetaceae</taxon>
        <taxon>Salinithrix</taxon>
    </lineage>
</organism>
<dbReference type="Pfam" id="PF01522">
    <property type="entry name" value="Polysacc_deac_1"/>
    <property type="match status" value="1"/>
</dbReference>
<gene>
    <name evidence="3" type="ORF">ACFOUO_13855</name>
</gene>
<evidence type="ECO:0000313" key="4">
    <source>
        <dbReference type="Proteomes" id="UP001595843"/>
    </source>
</evidence>
<reference evidence="4" key="1">
    <citation type="journal article" date="2019" name="Int. J. Syst. Evol. Microbiol.">
        <title>The Global Catalogue of Microorganisms (GCM) 10K type strain sequencing project: providing services to taxonomists for standard genome sequencing and annotation.</title>
        <authorList>
            <consortium name="The Broad Institute Genomics Platform"/>
            <consortium name="The Broad Institute Genome Sequencing Center for Infectious Disease"/>
            <person name="Wu L."/>
            <person name="Ma J."/>
        </authorList>
    </citation>
    <scope>NUCLEOTIDE SEQUENCE [LARGE SCALE GENOMIC DNA]</scope>
    <source>
        <strain evidence="4">IBRC-M 10813</strain>
    </source>
</reference>
<evidence type="ECO:0000313" key="3">
    <source>
        <dbReference type="EMBL" id="MFC4077881.1"/>
    </source>
</evidence>
<dbReference type="InterPro" id="IPR050248">
    <property type="entry name" value="Polysacc_deacetylase_ArnD"/>
</dbReference>
<dbReference type="RefSeq" id="WP_380705717.1">
    <property type="nucleotide sequence ID" value="NZ_JBHSAP010000018.1"/>
</dbReference>
<feature type="chain" id="PRO_5047539228" evidence="1">
    <location>
        <begin position="30"/>
        <end position="327"/>
    </location>
</feature>
<evidence type="ECO:0000256" key="1">
    <source>
        <dbReference type="SAM" id="SignalP"/>
    </source>
</evidence>
<feature type="domain" description="NodB homology" evidence="2">
    <location>
        <begin position="131"/>
        <end position="307"/>
    </location>
</feature>
<keyword evidence="1" id="KW-0732">Signal</keyword>
<protein>
    <submittedName>
        <fullName evidence="3">Polysaccharide deacetylase family protein</fullName>
    </submittedName>
</protein>
<dbReference type="CDD" id="cd10950">
    <property type="entry name" value="CE4_BsYlxY_like"/>
    <property type="match status" value="1"/>
</dbReference>
<proteinExistence type="predicted"/>